<protein>
    <recommendedName>
        <fullName evidence="3">NTF2-like protein</fullName>
    </recommendedName>
</protein>
<keyword evidence="2" id="KW-1185">Reference proteome</keyword>
<dbReference type="OrthoDB" id="25408at2759"/>
<dbReference type="OMA" id="FDCHLIP"/>
<dbReference type="STRING" id="983966.A0A1E4S0P1"/>
<dbReference type="EMBL" id="KV453932">
    <property type="protein sequence ID" value="ODV73056.1"/>
    <property type="molecule type" value="Genomic_DNA"/>
</dbReference>
<evidence type="ECO:0000313" key="1">
    <source>
        <dbReference type="EMBL" id="ODV73056.1"/>
    </source>
</evidence>
<dbReference type="InterPro" id="IPR032710">
    <property type="entry name" value="NTF2-like_dom_sf"/>
</dbReference>
<dbReference type="Gene3D" id="3.10.450.50">
    <property type="match status" value="1"/>
</dbReference>
<reference evidence="1 2" key="1">
    <citation type="journal article" date="2016" name="Proc. Natl. Acad. Sci. U.S.A.">
        <title>Comparative genomics of biotechnologically important yeasts.</title>
        <authorList>
            <person name="Riley R."/>
            <person name="Haridas S."/>
            <person name="Wolfe K.H."/>
            <person name="Lopes M.R."/>
            <person name="Hittinger C.T."/>
            <person name="Goeker M."/>
            <person name="Salamov A.A."/>
            <person name="Wisecaver J.H."/>
            <person name="Long T.M."/>
            <person name="Calvey C.H."/>
            <person name="Aerts A.L."/>
            <person name="Barry K.W."/>
            <person name="Choi C."/>
            <person name="Clum A."/>
            <person name="Coughlan A.Y."/>
            <person name="Deshpande S."/>
            <person name="Douglass A.P."/>
            <person name="Hanson S.J."/>
            <person name="Klenk H.-P."/>
            <person name="LaButti K.M."/>
            <person name="Lapidus A."/>
            <person name="Lindquist E.A."/>
            <person name="Lipzen A.M."/>
            <person name="Meier-Kolthoff J.P."/>
            <person name="Ohm R.A."/>
            <person name="Otillar R.P."/>
            <person name="Pangilinan J.L."/>
            <person name="Peng Y."/>
            <person name="Rokas A."/>
            <person name="Rosa C.A."/>
            <person name="Scheuner C."/>
            <person name="Sibirny A.A."/>
            <person name="Slot J.C."/>
            <person name="Stielow J.B."/>
            <person name="Sun H."/>
            <person name="Kurtzman C.P."/>
            <person name="Blackwell M."/>
            <person name="Grigoriev I.V."/>
            <person name="Jeffries T.W."/>
        </authorList>
    </citation>
    <scope>NUCLEOTIDE SEQUENCE [LARGE SCALE GENOMIC DNA]</scope>
    <source>
        <strain evidence="2">ATCC 18201 / CBS 1600 / BCRC 20928 / JCM 3617 / NBRC 0987 / NRRL Y-1542</strain>
    </source>
</reference>
<dbReference type="InterPro" id="IPR019488">
    <property type="entry name" value="Nucl_pore_RNA_shuttling_Mtr2"/>
</dbReference>
<gene>
    <name evidence="1" type="ORF">CYBJADRAFT_168117</name>
</gene>
<sequence length="175" mass="19159">MVDQGTQLEQAVKDLFTTLDKQYTQNFPLDQYKASLLPQLKPASPVILNGNPIGGKASFQEVWMKFPSTQHSITSVDYHIIVGTGTVIVNISGKVRFDESGKTRLGETADLQIQGLPTGPSATTGNSARAFWGSWVGFNANLIVDETIFQGINNELINSLNWKVIYTPDDSAIKI</sequence>
<dbReference type="SUPFAM" id="SSF54427">
    <property type="entry name" value="NTF2-like"/>
    <property type="match status" value="1"/>
</dbReference>
<dbReference type="Pfam" id="PF10429">
    <property type="entry name" value="Mtr2"/>
    <property type="match status" value="1"/>
</dbReference>
<dbReference type="Proteomes" id="UP000094389">
    <property type="component" value="Unassembled WGS sequence"/>
</dbReference>
<evidence type="ECO:0008006" key="3">
    <source>
        <dbReference type="Google" id="ProtNLM"/>
    </source>
</evidence>
<organism evidence="1 2">
    <name type="scientific">Cyberlindnera jadinii (strain ATCC 18201 / CBS 1600 / BCRC 20928 / JCM 3617 / NBRC 0987 / NRRL Y-1542)</name>
    <name type="common">Torula yeast</name>
    <name type="synonym">Candida utilis</name>
    <dbReference type="NCBI Taxonomy" id="983966"/>
    <lineage>
        <taxon>Eukaryota</taxon>
        <taxon>Fungi</taxon>
        <taxon>Dikarya</taxon>
        <taxon>Ascomycota</taxon>
        <taxon>Saccharomycotina</taxon>
        <taxon>Saccharomycetes</taxon>
        <taxon>Phaffomycetales</taxon>
        <taxon>Phaffomycetaceae</taxon>
        <taxon>Cyberlindnera</taxon>
    </lineage>
</organism>
<name>A0A1E4S0P1_CYBJN</name>
<dbReference type="RefSeq" id="XP_020070095.1">
    <property type="nucleotide sequence ID" value="XM_020215219.1"/>
</dbReference>
<proteinExistence type="predicted"/>
<evidence type="ECO:0000313" key="2">
    <source>
        <dbReference type="Proteomes" id="UP000094389"/>
    </source>
</evidence>
<dbReference type="GeneID" id="30989615"/>
<accession>A0A1E4S0P1</accession>
<dbReference type="AlphaFoldDB" id="A0A1E4S0P1"/>